<name>A0A8S5P5G9_9CAUD</name>
<sequence length="145" mass="17076">MAMEFRNQRNKGYVKNTTKGLTGWLNVEGIHFDVNATFWKDDKGKPFICVQRAIEKVFDEKTCTFNDIKPRPFIECNAFYTGKPFPNVSYKGYFYLASFRFELLASWETKEMKSLCIIVSRTTEQPLIKRINQIMKEKNHELPKT</sequence>
<proteinExistence type="predicted"/>
<evidence type="ECO:0000313" key="1">
    <source>
        <dbReference type="EMBL" id="DAE02326.1"/>
    </source>
</evidence>
<accession>A0A8S5P5G9</accession>
<protein>
    <submittedName>
        <fullName evidence="1">Uncharacterized protein</fullName>
    </submittedName>
</protein>
<reference evidence="1" key="1">
    <citation type="journal article" date="2021" name="Proc. Natl. Acad. Sci. U.S.A.">
        <title>A Catalog of Tens of Thousands of Viruses from Human Metagenomes Reveals Hidden Associations with Chronic Diseases.</title>
        <authorList>
            <person name="Tisza M.J."/>
            <person name="Buck C.B."/>
        </authorList>
    </citation>
    <scope>NUCLEOTIDE SEQUENCE</scope>
    <source>
        <strain evidence="1">CttEB8</strain>
    </source>
</reference>
<dbReference type="EMBL" id="BK015344">
    <property type="protein sequence ID" value="DAE02326.1"/>
    <property type="molecule type" value="Genomic_DNA"/>
</dbReference>
<organism evidence="1">
    <name type="scientific">Herelleviridae sp. cttEB8</name>
    <dbReference type="NCBI Taxonomy" id="2825832"/>
    <lineage>
        <taxon>Viruses</taxon>
        <taxon>Duplodnaviria</taxon>
        <taxon>Heunggongvirae</taxon>
        <taxon>Uroviricota</taxon>
        <taxon>Caudoviricetes</taxon>
        <taxon>Herelleviridae</taxon>
    </lineage>
</organism>